<dbReference type="Gene3D" id="3.80.10.10">
    <property type="entry name" value="Ribonuclease Inhibitor"/>
    <property type="match status" value="1"/>
</dbReference>
<dbReference type="AlphaFoldDB" id="A0AAF1BBG9"/>
<organism evidence="2 3">
    <name type="scientific">Daucus carota subsp. sativus</name>
    <name type="common">Carrot</name>
    <dbReference type="NCBI Taxonomy" id="79200"/>
    <lineage>
        <taxon>Eukaryota</taxon>
        <taxon>Viridiplantae</taxon>
        <taxon>Streptophyta</taxon>
        <taxon>Embryophyta</taxon>
        <taxon>Tracheophyta</taxon>
        <taxon>Spermatophyta</taxon>
        <taxon>Magnoliopsida</taxon>
        <taxon>eudicotyledons</taxon>
        <taxon>Gunneridae</taxon>
        <taxon>Pentapetalae</taxon>
        <taxon>asterids</taxon>
        <taxon>campanulids</taxon>
        <taxon>Apiales</taxon>
        <taxon>Apiaceae</taxon>
        <taxon>Apioideae</taxon>
        <taxon>Scandiceae</taxon>
        <taxon>Daucinae</taxon>
        <taxon>Daucus</taxon>
        <taxon>Daucus sect. Daucus</taxon>
    </lineage>
</organism>
<reference evidence="2" key="1">
    <citation type="journal article" date="2016" name="Nat. Genet.">
        <title>A high-quality carrot genome assembly provides new insights into carotenoid accumulation and asterid genome evolution.</title>
        <authorList>
            <person name="Iorizzo M."/>
            <person name="Ellison S."/>
            <person name="Senalik D."/>
            <person name="Zeng P."/>
            <person name="Satapoomin P."/>
            <person name="Huang J."/>
            <person name="Bowman M."/>
            <person name="Iovene M."/>
            <person name="Sanseverino W."/>
            <person name="Cavagnaro P."/>
            <person name="Yildiz M."/>
            <person name="Macko-Podgorni A."/>
            <person name="Moranska E."/>
            <person name="Grzebelus E."/>
            <person name="Grzebelus D."/>
            <person name="Ashrafi H."/>
            <person name="Zheng Z."/>
            <person name="Cheng S."/>
            <person name="Spooner D."/>
            <person name="Van Deynze A."/>
            <person name="Simon P."/>
        </authorList>
    </citation>
    <scope>NUCLEOTIDE SEQUENCE</scope>
    <source>
        <tissue evidence="2">Leaf</tissue>
    </source>
</reference>
<evidence type="ECO:0000313" key="2">
    <source>
        <dbReference type="EMBL" id="WOH10176.1"/>
    </source>
</evidence>
<dbReference type="InterPro" id="IPR001810">
    <property type="entry name" value="F-box_dom"/>
</dbReference>
<protein>
    <recommendedName>
        <fullName evidence="1">F-box domain-containing protein</fullName>
    </recommendedName>
</protein>
<name>A0AAF1BBG9_DAUCS</name>
<dbReference type="KEGG" id="dcr:108194169"/>
<sequence>MASDAKTRRLDCGDGIDRISNLPGNVIDLILKRLPLHGAARMSVLSKAWRDIWVMFPRLVFDDDFFEQLSLARAFKKDEGTRLSQFSRTISGILLARRGPILKFHLDFPYNTSLHLCPDTIYWIKHISNCGVKKMNLTNYEVPDYEIPSYLFSCSEMTHLSLTGCVLKPPPKYKGFSNLICVSLVHVVITTDMSFGAQLVELYMECCHGTEYLGRQFKYYNNLTELSIRECGEVELQWFESIQKVKHLCLMLDGKANKVINFADLVDKMPRIQTIHLDNFFLESLELGAAVTKRNLMENLRDLYFYNVESCNLVQIQKVLCLIRISPNLQYLHMALGRNVMNVAESTKLMVSSVVQYLQSPELMDMNLNQLEAVEIKWIDGTDELQFIKLLLASSPSLRWMKLFHIAINDSKEQLRISRELMRFRRASTAAEIIWT</sequence>
<dbReference type="SUPFAM" id="SSF52047">
    <property type="entry name" value="RNI-like"/>
    <property type="match status" value="1"/>
</dbReference>
<gene>
    <name evidence="2" type="ORF">DCAR_0729639</name>
</gene>
<dbReference type="SUPFAM" id="SSF81383">
    <property type="entry name" value="F-box domain"/>
    <property type="match status" value="1"/>
</dbReference>
<dbReference type="Proteomes" id="UP000077755">
    <property type="component" value="Chromosome 7"/>
</dbReference>
<dbReference type="EMBL" id="CP093349">
    <property type="protein sequence ID" value="WOH10176.1"/>
    <property type="molecule type" value="Genomic_DNA"/>
</dbReference>
<dbReference type="PROSITE" id="PS50181">
    <property type="entry name" value="FBOX"/>
    <property type="match status" value="1"/>
</dbReference>
<evidence type="ECO:0000259" key="1">
    <source>
        <dbReference type="PROSITE" id="PS50181"/>
    </source>
</evidence>
<proteinExistence type="predicted"/>
<dbReference type="PANTHER" id="PTHR31639:SF312">
    <property type="entry name" value="CYCLIN-LIKE F-BOX"/>
    <property type="match status" value="1"/>
</dbReference>
<dbReference type="PANTHER" id="PTHR31639">
    <property type="entry name" value="F-BOX PROTEIN-LIKE"/>
    <property type="match status" value="1"/>
</dbReference>
<accession>A0AAF1BBG9</accession>
<dbReference type="Pfam" id="PF00646">
    <property type="entry name" value="F-box"/>
    <property type="match status" value="1"/>
</dbReference>
<evidence type="ECO:0000313" key="3">
    <source>
        <dbReference type="Proteomes" id="UP000077755"/>
    </source>
</evidence>
<dbReference type="InterPro" id="IPR036047">
    <property type="entry name" value="F-box-like_dom_sf"/>
</dbReference>
<keyword evidence="3" id="KW-1185">Reference proteome</keyword>
<dbReference type="InterPro" id="IPR032675">
    <property type="entry name" value="LRR_dom_sf"/>
</dbReference>
<feature type="domain" description="F-box" evidence="1">
    <location>
        <begin position="16"/>
        <end position="69"/>
    </location>
</feature>
<reference evidence="2" key="2">
    <citation type="submission" date="2022-03" db="EMBL/GenBank/DDBJ databases">
        <title>Draft title - Genomic analysis of global carrot germplasm unveils the trajectory of domestication and the origin of high carotenoid orange carrot.</title>
        <authorList>
            <person name="Iorizzo M."/>
            <person name="Ellison S."/>
            <person name="Senalik D."/>
            <person name="Macko-Podgorni A."/>
            <person name="Grzebelus D."/>
            <person name="Bostan H."/>
            <person name="Rolling W."/>
            <person name="Curaba J."/>
            <person name="Simon P."/>
        </authorList>
    </citation>
    <scope>NUCLEOTIDE SEQUENCE</scope>
    <source>
        <tissue evidence="2">Leaf</tissue>
    </source>
</reference>